<keyword evidence="1" id="KW-0812">Transmembrane</keyword>
<dbReference type="Proteomes" id="UP000622552">
    <property type="component" value="Unassembled WGS sequence"/>
</dbReference>
<dbReference type="RefSeq" id="WP_197004684.1">
    <property type="nucleotide sequence ID" value="NZ_BONS01000017.1"/>
</dbReference>
<keyword evidence="1" id="KW-0472">Membrane</keyword>
<evidence type="ECO:0000256" key="1">
    <source>
        <dbReference type="SAM" id="Phobius"/>
    </source>
</evidence>
<proteinExistence type="predicted"/>
<feature type="transmembrane region" description="Helical" evidence="1">
    <location>
        <begin position="106"/>
        <end position="125"/>
    </location>
</feature>
<accession>A0A8J7KXI0</accession>
<keyword evidence="3" id="KW-1185">Reference proteome</keyword>
<evidence type="ECO:0000313" key="2">
    <source>
        <dbReference type="EMBL" id="MBG6137867.1"/>
    </source>
</evidence>
<protein>
    <submittedName>
        <fullName evidence="2">Uncharacterized membrane protein YidH (DUF202 family)</fullName>
    </submittedName>
</protein>
<feature type="transmembrane region" description="Helical" evidence="1">
    <location>
        <begin position="48"/>
        <end position="71"/>
    </location>
</feature>
<sequence length="145" mass="15620">MLRRLLSTAAALGILAEAVAFCGLLFALRSSTREYSISMGGRPTSETVFVLGAALCLLGAFLLAIAAFLLVSTFRPALARPGRVLLIASMPLHWLLMVVGGLLISWWWFGALFVVFVLSLGVLVTQPPRVPRSRRPVGVAEERVA</sequence>
<name>A0A8J7KXI0_9ACTN</name>
<evidence type="ECO:0000313" key="3">
    <source>
        <dbReference type="Proteomes" id="UP000622552"/>
    </source>
</evidence>
<dbReference type="AlphaFoldDB" id="A0A8J7KXI0"/>
<organism evidence="2 3">
    <name type="scientific">Longispora fulva</name>
    <dbReference type="NCBI Taxonomy" id="619741"/>
    <lineage>
        <taxon>Bacteria</taxon>
        <taxon>Bacillati</taxon>
        <taxon>Actinomycetota</taxon>
        <taxon>Actinomycetes</taxon>
        <taxon>Micromonosporales</taxon>
        <taxon>Micromonosporaceae</taxon>
        <taxon>Longispora</taxon>
    </lineage>
</organism>
<gene>
    <name evidence="2" type="ORF">IW245_004061</name>
</gene>
<reference evidence="2" key="1">
    <citation type="submission" date="2020-11" db="EMBL/GenBank/DDBJ databases">
        <title>Sequencing the genomes of 1000 actinobacteria strains.</title>
        <authorList>
            <person name="Klenk H.-P."/>
        </authorList>
    </citation>
    <scope>NUCLEOTIDE SEQUENCE</scope>
    <source>
        <strain evidence="2">DSM 45356</strain>
    </source>
</reference>
<keyword evidence="1" id="KW-1133">Transmembrane helix</keyword>
<comment type="caution">
    <text evidence="2">The sequence shown here is derived from an EMBL/GenBank/DDBJ whole genome shotgun (WGS) entry which is preliminary data.</text>
</comment>
<dbReference type="EMBL" id="JADOUF010000001">
    <property type="protein sequence ID" value="MBG6137867.1"/>
    <property type="molecule type" value="Genomic_DNA"/>
</dbReference>